<protein>
    <submittedName>
        <fullName evidence="7">Uncharacterized protein</fullName>
    </submittedName>
</protein>
<reference evidence="7" key="1">
    <citation type="submission" date="2021-02" db="EMBL/GenBank/DDBJ databases">
        <authorList>
            <person name="Nowell W R."/>
        </authorList>
    </citation>
    <scope>NUCLEOTIDE SEQUENCE</scope>
</reference>
<dbReference type="Proteomes" id="UP000681967">
    <property type="component" value="Unassembled WGS sequence"/>
</dbReference>
<dbReference type="CDD" id="cd05819">
    <property type="entry name" value="NHL"/>
    <property type="match status" value="1"/>
</dbReference>
<dbReference type="InterPro" id="IPR011042">
    <property type="entry name" value="6-blade_b-propeller_TolB-like"/>
</dbReference>
<evidence type="ECO:0000256" key="4">
    <source>
        <dbReference type="PROSITE-ProRule" id="PRU00504"/>
    </source>
</evidence>
<dbReference type="PANTHER" id="PTHR10680">
    <property type="entry name" value="PEPTIDYL-GLYCINE ALPHA-AMIDATING MONOOXYGENASE"/>
    <property type="match status" value="1"/>
</dbReference>
<feature type="repeat" description="NHL" evidence="4">
    <location>
        <begin position="7"/>
        <end position="45"/>
    </location>
</feature>
<dbReference type="InterPro" id="IPR001258">
    <property type="entry name" value="NHL_repeat"/>
</dbReference>
<organism evidence="7 8">
    <name type="scientific">Rotaria magnacalcarata</name>
    <dbReference type="NCBI Taxonomy" id="392030"/>
    <lineage>
        <taxon>Eukaryota</taxon>
        <taxon>Metazoa</taxon>
        <taxon>Spiralia</taxon>
        <taxon>Gnathifera</taxon>
        <taxon>Rotifera</taxon>
        <taxon>Eurotatoria</taxon>
        <taxon>Bdelloidea</taxon>
        <taxon>Philodinida</taxon>
        <taxon>Philodinidae</taxon>
        <taxon>Rotaria</taxon>
    </lineage>
</organism>
<dbReference type="PANTHER" id="PTHR10680:SF28">
    <property type="entry name" value="SMP-30_GLUCONOLACTONASE_LRE-LIKE REGION DOMAIN-CONTAINING PROTEIN"/>
    <property type="match status" value="1"/>
</dbReference>
<dbReference type="Pfam" id="PF01436">
    <property type="entry name" value="NHL"/>
    <property type="match status" value="1"/>
</dbReference>
<feature type="compositionally biased region" description="Low complexity" evidence="5">
    <location>
        <begin position="182"/>
        <end position="192"/>
    </location>
</feature>
<accession>A0A8S2NEI2</accession>
<evidence type="ECO:0000313" key="7">
    <source>
        <dbReference type="EMBL" id="CAF3991455.1"/>
    </source>
</evidence>
<dbReference type="SUPFAM" id="SSF101898">
    <property type="entry name" value="NHL repeat"/>
    <property type="match status" value="1"/>
</dbReference>
<evidence type="ECO:0000256" key="3">
    <source>
        <dbReference type="ARBA" id="ARBA00023180"/>
    </source>
</evidence>
<dbReference type="PROSITE" id="PS51125">
    <property type="entry name" value="NHL"/>
    <property type="match status" value="1"/>
</dbReference>
<feature type="region of interest" description="Disordered" evidence="5">
    <location>
        <begin position="446"/>
        <end position="468"/>
    </location>
</feature>
<keyword evidence="2" id="KW-0677">Repeat</keyword>
<gene>
    <name evidence="6" type="ORF">BYL167_LOCUS8833</name>
    <name evidence="7" type="ORF">GIL414_LOCUS11233</name>
</gene>
<keyword evidence="3" id="KW-0325">Glycoprotein</keyword>
<sequence length="468" mass="53781">MVAGGNRYGSDLNQLDFPIDIFVDQQQTVYVSDWNNHRVMKWNKDANEGIVTAGGHGEGNDLTQLYNPSGLVVDASGTLYVADLGNNRIVRWPQGAEQGTAAAGRDAELKWPIDDESPMEIDASNNAFAQDEETTTSIDTVFPAILFSPNKQLELPVNLSERDLLGEFITDQSINEDDVDNNDNSSASESNEYAPHACYSPDDAKKRFPTFRSEFKEDHWSHICEKTMRFFVRKQSRNDRQRRNVHENDIELQYLTRELGNVSTVESFWFHATSWESAIEKVEKGPKISEGPLDMAYYGAFYLNPDYHDCHDWFYTRDSKFQGKHAMLIYKFHSETLSKKGKSILEKQKWKTVAGERSQSSGKFEDDWTYTYQNSDPDHIHKSGDNARIRHRWDELPAMQLIIYTEKMCRKIHRCLVGCVYYENCDALADELNNSNQIINDNQLDSSANSSTFRNQSQFKVHKTKRPK</sequence>
<dbReference type="AlphaFoldDB" id="A0A8S2NEI2"/>
<dbReference type="Gene3D" id="2.120.10.30">
    <property type="entry name" value="TolB, C-terminal domain"/>
    <property type="match status" value="1"/>
</dbReference>
<dbReference type="Proteomes" id="UP000681720">
    <property type="component" value="Unassembled WGS sequence"/>
</dbReference>
<evidence type="ECO:0000256" key="1">
    <source>
        <dbReference type="ARBA" id="ARBA00022729"/>
    </source>
</evidence>
<feature type="region of interest" description="Disordered" evidence="5">
    <location>
        <begin position="175"/>
        <end position="199"/>
    </location>
</feature>
<evidence type="ECO:0000256" key="5">
    <source>
        <dbReference type="SAM" id="MobiDB-lite"/>
    </source>
</evidence>
<feature type="compositionally biased region" description="Polar residues" evidence="5">
    <location>
        <begin position="446"/>
        <end position="459"/>
    </location>
</feature>
<dbReference type="GO" id="GO:0005576">
    <property type="term" value="C:extracellular region"/>
    <property type="evidence" value="ECO:0007669"/>
    <property type="project" value="TreeGrafter"/>
</dbReference>
<proteinExistence type="predicted"/>
<name>A0A8S2NEI2_9BILA</name>
<evidence type="ECO:0000256" key="2">
    <source>
        <dbReference type="ARBA" id="ARBA00022737"/>
    </source>
</evidence>
<keyword evidence="1" id="KW-0732">Signal</keyword>
<dbReference type="EMBL" id="CAJOBH010002471">
    <property type="protein sequence ID" value="CAF3908134.1"/>
    <property type="molecule type" value="Genomic_DNA"/>
</dbReference>
<dbReference type="EMBL" id="CAJOBJ010004170">
    <property type="protein sequence ID" value="CAF3991455.1"/>
    <property type="molecule type" value="Genomic_DNA"/>
</dbReference>
<evidence type="ECO:0000313" key="8">
    <source>
        <dbReference type="Proteomes" id="UP000681720"/>
    </source>
</evidence>
<comment type="caution">
    <text evidence="7">The sequence shown here is derived from an EMBL/GenBank/DDBJ whole genome shotgun (WGS) entry which is preliminary data.</text>
</comment>
<evidence type="ECO:0000313" key="6">
    <source>
        <dbReference type="EMBL" id="CAF3908134.1"/>
    </source>
</evidence>